<keyword evidence="6" id="KW-0456">Lyase</keyword>
<feature type="compositionally biased region" description="Polar residues" evidence="8">
    <location>
        <begin position="106"/>
        <end position="118"/>
    </location>
</feature>
<dbReference type="GO" id="GO:0007168">
    <property type="term" value="P:receptor guanylyl cyclase signaling pathway"/>
    <property type="evidence" value="ECO:0007669"/>
    <property type="project" value="TreeGrafter"/>
</dbReference>
<dbReference type="GO" id="GO:0046872">
    <property type="term" value="F:metal ion binding"/>
    <property type="evidence" value="ECO:0007669"/>
    <property type="project" value="UniProtKB-KW"/>
</dbReference>
<name>K0STZ6_THAOC</name>
<keyword evidence="3" id="KW-0547">Nucleotide-binding</keyword>
<dbReference type="SUPFAM" id="SSF55073">
    <property type="entry name" value="Nucleotide cyclase"/>
    <property type="match status" value="1"/>
</dbReference>
<feature type="region of interest" description="Disordered" evidence="8">
    <location>
        <begin position="186"/>
        <end position="221"/>
    </location>
</feature>
<protein>
    <recommendedName>
        <fullName evidence="7">Phosphodiesterase</fullName>
        <ecNumber evidence="7">3.1.4.-</ecNumber>
    </recommendedName>
</protein>
<feature type="region of interest" description="Disordered" evidence="8">
    <location>
        <begin position="1670"/>
        <end position="1724"/>
    </location>
</feature>
<feature type="region of interest" description="Disordered" evidence="8">
    <location>
        <begin position="80"/>
        <end position="168"/>
    </location>
</feature>
<feature type="compositionally biased region" description="Basic and acidic residues" evidence="8">
    <location>
        <begin position="1670"/>
        <end position="1709"/>
    </location>
</feature>
<feature type="region of interest" description="Disordered" evidence="8">
    <location>
        <begin position="756"/>
        <end position="782"/>
    </location>
</feature>
<dbReference type="Pfam" id="PF00211">
    <property type="entry name" value="Guanylate_cyc"/>
    <property type="match status" value="1"/>
</dbReference>
<dbReference type="eggNOG" id="KOG1023">
    <property type="taxonomic scope" value="Eukaryota"/>
</dbReference>
<feature type="compositionally biased region" description="Low complexity" evidence="8">
    <location>
        <begin position="298"/>
        <end position="324"/>
    </location>
</feature>
<feature type="domain" description="Guanylate cyclase" evidence="10">
    <location>
        <begin position="1044"/>
        <end position="1178"/>
    </location>
</feature>
<dbReference type="GO" id="GO:0000166">
    <property type="term" value="F:nucleotide binding"/>
    <property type="evidence" value="ECO:0007669"/>
    <property type="project" value="UniProtKB-KW"/>
</dbReference>
<comment type="cofactor">
    <cofactor evidence="7">
        <name>a divalent metal cation</name>
        <dbReference type="ChEBI" id="CHEBI:60240"/>
    </cofactor>
    <text evidence="7">Binds 2 divalent metal cations per subunit. Site 1 may preferentially bind zinc ions, while site 2 has a preference for magnesium and/or manganese ions.</text>
</comment>
<feature type="compositionally biased region" description="Basic and acidic residues" evidence="8">
    <location>
        <begin position="603"/>
        <end position="619"/>
    </location>
</feature>
<dbReference type="InterPro" id="IPR023174">
    <property type="entry name" value="PDEase_CS"/>
</dbReference>
<evidence type="ECO:0000256" key="2">
    <source>
        <dbReference type="ARBA" id="ARBA00022692"/>
    </source>
</evidence>
<dbReference type="GO" id="GO:0004016">
    <property type="term" value="F:adenylate cyclase activity"/>
    <property type="evidence" value="ECO:0007669"/>
    <property type="project" value="TreeGrafter"/>
</dbReference>
<dbReference type="eggNOG" id="KOG3688">
    <property type="taxonomic scope" value="Eukaryota"/>
</dbReference>
<reference evidence="12 13" key="1">
    <citation type="journal article" date="2012" name="Genome Biol.">
        <title>Genome and low-iron response of an oceanic diatom adapted to chronic iron limitation.</title>
        <authorList>
            <person name="Lommer M."/>
            <person name="Specht M."/>
            <person name="Roy A.S."/>
            <person name="Kraemer L."/>
            <person name="Andreson R."/>
            <person name="Gutowska M.A."/>
            <person name="Wolf J."/>
            <person name="Bergner S.V."/>
            <person name="Schilhabel M.B."/>
            <person name="Klostermeier U.C."/>
            <person name="Beiko R.G."/>
            <person name="Rosenstiel P."/>
            <person name="Hippler M."/>
            <person name="Laroche J."/>
        </authorList>
    </citation>
    <scope>NUCLEOTIDE SEQUENCE [LARGE SCALE GENOMIC DNA]</scope>
    <source>
        <strain evidence="12 13">CCMP1005</strain>
    </source>
</reference>
<keyword evidence="5 9" id="KW-0472">Membrane</keyword>
<feature type="region of interest" description="Disordered" evidence="8">
    <location>
        <begin position="1524"/>
        <end position="1545"/>
    </location>
</feature>
<evidence type="ECO:0000256" key="9">
    <source>
        <dbReference type="SAM" id="Phobius"/>
    </source>
</evidence>
<feature type="compositionally biased region" description="Polar residues" evidence="8">
    <location>
        <begin position="80"/>
        <end position="96"/>
    </location>
</feature>
<feature type="region of interest" description="Disordered" evidence="8">
    <location>
        <begin position="461"/>
        <end position="489"/>
    </location>
</feature>
<evidence type="ECO:0000256" key="7">
    <source>
        <dbReference type="RuleBase" id="RU363067"/>
    </source>
</evidence>
<evidence type="ECO:0000256" key="3">
    <source>
        <dbReference type="ARBA" id="ARBA00022741"/>
    </source>
</evidence>
<evidence type="ECO:0000313" key="12">
    <source>
        <dbReference type="EMBL" id="EJK69868.1"/>
    </source>
</evidence>
<keyword evidence="7" id="KW-0378">Hydrolase</keyword>
<dbReference type="GO" id="GO:0004383">
    <property type="term" value="F:guanylate cyclase activity"/>
    <property type="evidence" value="ECO:0007669"/>
    <property type="project" value="TreeGrafter"/>
</dbReference>
<dbReference type="InterPro" id="IPR029787">
    <property type="entry name" value="Nucleotide_cyclase"/>
</dbReference>
<accession>K0STZ6</accession>
<dbReference type="InterPro" id="IPR002073">
    <property type="entry name" value="PDEase_catalytic_dom"/>
</dbReference>
<feature type="compositionally biased region" description="Low complexity" evidence="8">
    <location>
        <begin position="545"/>
        <end position="563"/>
    </location>
</feature>
<evidence type="ECO:0000256" key="8">
    <source>
        <dbReference type="SAM" id="MobiDB-lite"/>
    </source>
</evidence>
<evidence type="ECO:0000313" key="13">
    <source>
        <dbReference type="Proteomes" id="UP000266841"/>
    </source>
</evidence>
<dbReference type="PROSITE" id="PS50125">
    <property type="entry name" value="GUANYLATE_CYCLASE_2"/>
    <property type="match status" value="1"/>
</dbReference>
<dbReference type="SMART" id="SM00044">
    <property type="entry name" value="CYCc"/>
    <property type="match status" value="1"/>
</dbReference>
<feature type="compositionally biased region" description="Polar residues" evidence="8">
    <location>
        <begin position="53"/>
        <end position="64"/>
    </location>
</feature>
<feature type="compositionally biased region" description="Polar residues" evidence="8">
    <location>
        <begin position="1"/>
        <end position="10"/>
    </location>
</feature>
<dbReference type="InterPro" id="IPR050401">
    <property type="entry name" value="Cyclic_nucleotide_synthase"/>
</dbReference>
<keyword evidence="7" id="KW-0479">Metal-binding</keyword>
<dbReference type="GO" id="GO:0004114">
    <property type="term" value="F:3',5'-cyclic-nucleotide phosphodiesterase activity"/>
    <property type="evidence" value="ECO:0007669"/>
    <property type="project" value="InterPro"/>
</dbReference>
<dbReference type="InterPro" id="IPR036971">
    <property type="entry name" value="PDEase_catalytic_dom_sf"/>
</dbReference>
<dbReference type="PROSITE" id="PS51845">
    <property type="entry name" value="PDEASE_I_2"/>
    <property type="match status" value="1"/>
</dbReference>
<dbReference type="OrthoDB" id="432756at2759"/>
<feature type="region of interest" description="Disordered" evidence="8">
    <location>
        <begin position="1"/>
        <end position="64"/>
    </location>
</feature>
<dbReference type="InterPro" id="IPR001054">
    <property type="entry name" value="A/G_cyclase"/>
</dbReference>
<dbReference type="GO" id="GO:0005886">
    <property type="term" value="C:plasma membrane"/>
    <property type="evidence" value="ECO:0007669"/>
    <property type="project" value="TreeGrafter"/>
</dbReference>
<feature type="transmembrane region" description="Helical" evidence="9">
    <location>
        <begin position="828"/>
        <end position="849"/>
    </location>
</feature>
<dbReference type="PANTHER" id="PTHR11920:SF335">
    <property type="entry name" value="GUANYLATE CYCLASE"/>
    <property type="match status" value="1"/>
</dbReference>
<dbReference type="EC" id="3.1.4.-" evidence="7"/>
<dbReference type="EMBL" id="AGNL01009442">
    <property type="protein sequence ID" value="EJK69868.1"/>
    <property type="molecule type" value="Genomic_DNA"/>
</dbReference>
<evidence type="ECO:0000259" key="11">
    <source>
        <dbReference type="PROSITE" id="PS51845"/>
    </source>
</evidence>
<evidence type="ECO:0000256" key="4">
    <source>
        <dbReference type="ARBA" id="ARBA00022989"/>
    </source>
</evidence>
<evidence type="ECO:0000256" key="5">
    <source>
        <dbReference type="ARBA" id="ARBA00023136"/>
    </source>
</evidence>
<evidence type="ECO:0000259" key="10">
    <source>
        <dbReference type="PROSITE" id="PS50125"/>
    </source>
</evidence>
<dbReference type="GO" id="GO:0001653">
    <property type="term" value="F:peptide receptor activity"/>
    <property type="evidence" value="ECO:0007669"/>
    <property type="project" value="TreeGrafter"/>
</dbReference>
<dbReference type="GO" id="GO:0035556">
    <property type="term" value="P:intracellular signal transduction"/>
    <property type="evidence" value="ECO:0007669"/>
    <property type="project" value="InterPro"/>
</dbReference>
<dbReference type="CDD" id="cd07302">
    <property type="entry name" value="CHD"/>
    <property type="match status" value="1"/>
</dbReference>
<feature type="compositionally biased region" description="Low complexity" evidence="8">
    <location>
        <begin position="1711"/>
        <end position="1724"/>
    </location>
</feature>
<dbReference type="Gene3D" id="1.10.1300.10">
    <property type="entry name" value="3'5'-cyclic nucleotide phosphodiesterase, catalytic domain"/>
    <property type="match status" value="1"/>
</dbReference>
<comment type="similarity">
    <text evidence="7">Belongs to the cyclic nucleotide phosphodiesterase family.</text>
</comment>
<dbReference type="SUPFAM" id="SSF109604">
    <property type="entry name" value="HD-domain/PDEase-like"/>
    <property type="match status" value="1"/>
</dbReference>
<feature type="compositionally biased region" description="Low complexity" evidence="8">
    <location>
        <begin position="28"/>
        <end position="39"/>
    </location>
</feature>
<dbReference type="Gene3D" id="3.30.70.1230">
    <property type="entry name" value="Nucleotide cyclase"/>
    <property type="match status" value="1"/>
</dbReference>
<proteinExistence type="inferred from homology"/>
<feature type="compositionally biased region" description="Low complexity" evidence="8">
    <location>
        <begin position="248"/>
        <end position="265"/>
    </location>
</feature>
<sequence length="1724" mass="187588">MSRSPTASQTSASSLDGDLDDSPRHDGNANNNNHSNRSGDGSRDLCDECNCGDSKSTDQTSLVSSSFTLNRSAASTYTATNTLEDNSGRSADNGNGNLPAELGLRLSNSQGSSRSGINGSEEDFRPHPVQPLKQKEKSIYISSLPSIRGSTISTPGDMADRDGSKNTSLNLEGSITLPEVFQTSAADLGPGGEVNGGADQKIKGAGSSFKSRSDASMETEAAANLRSASSLATADIGDSHGSSNLNDNSISVNNLENSNVNNNNSCEAGEKSGHHSRRSSHGSDDGGHIHVKTQLMRSHTSSSQMSGHNSSSSVGSGSESQRLSRGSLNPRLARRMGGHHESTSSEASDVGWMDVSFSSTSLFDKALVSNFEDMLSSTDRGNEGLDGQTSLLSTVRRGLASIPSVRTMGESSRSSRTDFNNSGFSNNFNNSEVSIISNGNSLAARAIGGAAVFNLSRRPTLDSSASMRSKESGSLAMSDIRDDDGDSCATPADVIPKVFKTLRRNSKSAGPEGAGQSAVVHVDGGGDFTKKTDNNDNSNWGVFQSMRMGRRSSNGSESQGTSSVTGPRGAARAMGASRVPTPSRDFKSSRAKKQTSASTLGEGEARLPHPSRRPSDRSRGPGGPRRRPRRLTVESESAPAGSISPPTRYQPAQVGPRQSSSGDLALRTGGLNDSVVTMVTSNVEPSSVQRTGGAGLGGEDDFGKISVDRGGVKSRTLMPGEFPVQIIFHNFLPELTWENLLSSYYSHSVQYAKQHSLIPGPDDSDSRQYDGESLSLDDPSYPSRSILDYPPPMRGDGSGGIDDNECDRKLVEQAGGPAYHIASRGVRVMRIAVVGTIVTTAIVATALAANHEEMDIAESNLAVVVAFLSALCLVVFLVYDYFVSRRQQIVVRSAAKSARIVANLYPEFARNQLFGRDTQKSNGSNSNLSGDAGDMANAANNRTRQSPSDPVKNEYDEESPPDGGGMDAASVPRSFDSSENCAMEGFGSRRSRRGKIKVSDFVDTPATKLKRFLAQPAPTKEYDSHLNADIGLNEPIAEVFEKTTVMLADIEGFTAWCSEREPCQVFRLLETVYREFDLEARKLGVFKVETVGDCYVAVTGLPDPREDHAVVIAKYAVRCLLKFNVMTKRLEATLGPGTASLGMRFGLHSGPVTAGVLRGEKSRFQLFGDTINVASRMESTGEKNLIQVSQATAEQLRAFGKGHWLTPRDTPVSAKGKGSIQTFWLQPNRRRPSLGSTRTEKTGEFPIRVIPNPKHEDSLDEVLKNSWAKIGITNDSLIAKERLIHWNAAILESFLLKIVDNRLSDSPESAYLELFEPSEEDKVLSFSEPLSEKVMFPEGAYREDYYGVSSDAVIAMDARLELLEYVASIASKYNDVPFHNFDHASHVTMSASKLINKVCASYEDDEEDVARVAARTFGISADPLAQFVVVFSSLVHDVEHQGVPNAILVKEKDPLAIKYEDRSVAEKRSINIAWDMLMEDRFTTLRSLIFVNSDEMKRFKQLLLNTVLATDIADKERSKIGRARWQKAFHPSQSQDTDQEEEEKLDEVSLRSLKATLTFEQIMQASDVAHTMQHWQTFLKWNRRLYKELSKGYSEGRGTFDPRDGWYKGEIGFFDFYIIPLARKLKDCGVFGSAATEYLDHALEIRRRWEEEGEEIAERMIAEHDEALRKALEKEAKESKESKKGKAKESKESKKDEVEESKESKKDEANTSPTTLESTETSKS</sequence>
<feature type="domain" description="PDEase" evidence="11">
    <location>
        <begin position="1287"/>
        <end position="1513"/>
    </location>
</feature>
<comment type="subcellular location">
    <subcellularLocation>
        <location evidence="1">Membrane</location>
    </subcellularLocation>
</comment>
<dbReference type="PANTHER" id="PTHR11920">
    <property type="entry name" value="GUANYLYL CYCLASE"/>
    <property type="match status" value="1"/>
</dbReference>
<feature type="region of interest" description="Disordered" evidence="8">
    <location>
        <begin position="505"/>
        <end position="663"/>
    </location>
</feature>
<organism evidence="12 13">
    <name type="scientific">Thalassiosira oceanica</name>
    <name type="common">Marine diatom</name>
    <dbReference type="NCBI Taxonomy" id="159749"/>
    <lineage>
        <taxon>Eukaryota</taxon>
        <taxon>Sar</taxon>
        <taxon>Stramenopiles</taxon>
        <taxon>Ochrophyta</taxon>
        <taxon>Bacillariophyta</taxon>
        <taxon>Coscinodiscophyceae</taxon>
        <taxon>Thalassiosirophycidae</taxon>
        <taxon>Thalassiosirales</taxon>
        <taxon>Thalassiosiraceae</taxon>
        <taxon>Thalassiosira</taxon>
    </lineage>
</organism>
<dbReference type="PROSITE" id="PS00126">
    <property type="entry name" value="PDEASE_I_1"/>
    <property type="match status" value="1"/>
</dbReference>
<feature type="compositionally biased region" description="Polar residues" evidence="8">
    <location>
        <begin position="920"/>
        <end position="929"/>
    </location>
</feature>
<dbReference type="Pfam" id="PF00233">
    <property type="entry name" value="PDEase_I"/>
    <property type="match status" value="1"/>
</dbReference>
<feature type="transmembrane region" description="Helical" evidence="9">
    <location>
        <begin position="861"/>
        <end position="882"/>
    </location>
</feature>
<keyword evidence="4 9" id="KW-1133">Transmembrane helix</keyword>
<comment type="caution">
    <text evidence="12">The sequence shown here is derived from an EMBL/GenBank/DDBJ whole genome shotgun (WGS) entry which is preliminary data.</text>
</comment>
<feature type="region of interest" description="Disordered" evidence="8">
    <location>
        <begin position="240"/>
        <end position="326"/>
    </location>
</feature>
<gene>
    <name evidence="12" type="ORF">THAOC_08835</name>
</gene>
<dbReference type="Proteomes" id="UP000266841">
    <property type="component" value="Unassembled WGS sequence"/>
</dbReference>
<keyword evidence="13" id="KW-1185">Reference proteome</keyword>
<feature type="region of interest" description="Disordered" evidence="8">
    <location>
        <begin position="915"/>
        <end position="988"/>
    </location>
</feature>
<evidence type="ECO:0000256" key="6">
    <source>
        <dbReference type="ARBA" id="ARBA00023239"/>
    </source>
</evidence>
<evidence type="ECO:0000256" key="1">
    <source>
        <dbReference type="ARBA" id="ARBA00004370"/>
    </source>
</evidence>
<feature type="compositionally biased region" description="Polar residues" evidence="8">
    <location>
        <begin position="140"/>
        <end position="154"/>
    </location>
</feature>
<keyword evidence="2 9" id="KW-0812">Transmembrane</keyword>